<dbReference type="OrthoDB" id="1646880at2"/>
<dbReference type="SUPFAM" id="SSF52172">
    <property type="entry name" value="CheY-like"/>
    <property type="match status" value="1"/>
</dbReference>
<dbReference type="EMBL" id="SEWE01000035">
    <property type="protein sequence ID" value="RYU78106.1"/>
    <property type="molecule type" value="Genomic_DNA"/>
</dbReference>
<dbReference type="Pfam" id="PF00072">
    <property type="entry name" value="Response_reg"/>
    <property type="match status" value="1"/>
</dbReference>
<dbReference type="InterPro" id="IPR011006">
    <property type="entry name" value="CheY-like_superfamily"/>
</dbReference>
<dbReference type="InterPro" id="IPR046947">
    <property type="entry name" value="LytR-like"/>
</dbReference>
<organism evidence="4 5">
    <name type="scientific">Hymenobacter persicinus</name>
    <dbReference type="NCBI Taxonomy" id="2025506"/>
    <lineage>
        <taxon>Bacteria</taxon>
        <taxon>Pseudomonadati</taxon>
        <taxon>Bacteroidota</taxon>
        <taxon>Cytophagia</taxon>
        <taxon>Cytophagales</taxon>
        <taxon>Hymenobacteraceae</taxon>
        <taxon>Hymenobacter</taxon>
    </lineage>
</organism>
<protein>
    <submittedName>
        <fullName evidence="4">Response regulator transcription factor</fullName>
    </submittedName>
</protein>
<evidence type="ECO:0000256" key="1">
    <source>
        <dbReference type="PROSITE-ProRule" id="PRU00169"/>
    </source>
</evidence>
<dbReference type="PROSITE" id="PS50930">
    <property type="entry name" value="HTH_LYTTR"/>
    <property type="match status" value="1"/>
</dbReference>
<dbReference type="SMART" id="SM00448">
    <property type="entry name" value="REC"/>
    <property type="match status" value="1"/>
</dbReference>
<dbReference type="Gene3D" id="3.40.50.2300">
    <property type="match status" value="1"/>
</dbReference>
<comment type="caution">
    <text evidence="4">The sequence shown here is derived from an EMBL/GenBank/DDBJ whole genome shotgun (WGS) entry which is preliminary data.</text>
</comment>
<dbReference type="Gene3D" id="2.40.50.1020">
    <property type="entry name" value="LytTr DNA-binding domain"/>
    <property type="match status" value="1"/>
</dbReference>
<keyword evidence="5" id="KW-1185">Reference proteome</keyword>
<dbReference type="SMART" id="SM00850">
    <property type="entry name" value="LytTR"/>
    <property type="match status" value="1"/>
</dbReference>
<dbReference type="GO" id="GO:0000156">
    <property type="term" value="F:phosphorelay response regulator activity"/>
    <property type="evidence" value="ECO:0007669"/>
    <property type="project" value="InterPro"/>
</dbReference>
<dbReference type="PANTHER" id="PTHR37299:SF1">
    <property type="entry name" value="STAGE 0 SPORULATION PROTEIN A HOMOLOG"/>
    <property type="match status" value="1"/>
</dbReference>
<name>A0A4Q5LAU5_9BACT</name>
<sequence length="234" mass="26513">MTNTPAPIRCLVVDDEPLAHQVLTQFIAQTPGLTLSGKCRNAMEAFEHLTQHPVDLMFLDIEMPLMTGLNFLRTLKEAPKTILTTAYREYAYEGYELDVLDYLLKPFSYERFVKAISRLTAVQAAPAADSTEEKFLLVKERQGLLKVSHRDIVYVEGSKDYVKITTADKSYLLHQTMKDMVELLGPGFLRVHRSFIVAAAHIKLLQPENVVLNDSTYIPIGNSYKAEVLAFFKK</sequence>
<evidence type="ECO:0000313" key="4">
    <source>
        <dbReference type="EMBL" id="RYU78106.1"/>
    </source>
</evidence>
<evidence type="ECO:0000313" key="5">
    <source>
        <dbReference type="Proteomes" id="UP000294155"/>
    </source>
</evidence>
<dbReference type="Pfam" id="PF04397">
    <property type="entry name" value="LytTR"/>
    <property type="match status" value="1"/>
</dbReference>
<dbReference type="RefSeq" id="WP_129922046.1">
    <property type="nucleotide sequence ID" value="NZ_SEWE01000035.1"/>
</dbReference>
<feature type="modified residue" description="4-aspartylphosphate" evidence="1">
    <location>
        <position position="60"/>
    </location>
</feature>
<proteinExistence type="predicted"/>
<feature type="domain" description="HTH LytTR-type" evidence="3">
    <location>
        <begin position="136"/>
        <end position="234"/>
    </location>
</feature>
<gene>
    <name evidence="4" type="ORF">EWM57_15375</name>
</gene>
<evidence type="ECO:0000259" key="3">
    <source>
        <dbReference type="PROSITE" id="PS50930"/>
    </source>
</evidence>
<reference evidence="4 5" key="1">
    <citation type="submission" date="2019-02" db="EMBL/GenBank/DDBJ databases">
        <title>Bacterial novel species isolated from soil.</title>
        <authorList>
            <person name="Jung H.-Y."/>
        </authorList>
    </citation>
    <scope>NUCLEOTIDE SEQUENCE [LARGE SCALE GENOMIC DNA]</scope>
    <source>
        <strain evidence="4 5">1-3-3-3</strain>
    </source>
</reference>
<dbReference type="InterPro" id="IPR001789">
    <property type="entry name" value="Sig_transdc_resp-reg_receiver"/>
</dbReference>
<accession>A0A4Q5LAU5</accession>
<dbReference type="Proteomes" id="UP000294155">
    <property type="component" value="Unassembled WGS sequence"/>
</dbReference>
<dbReference type="AlphaFoldDB" id="A0A4Q5LAU5"/>
<keyword evidence="1" id="KW-0597">Phosphoprotein</keyword>
<dbReference type="GO" id="GO:0003677">
    <property type="term" value="F:DNA binding"/>
    <property type="evidence" value="ECO:0007669"/>
    <property type="project" value="InterPro"/>
</dbReference>
<feature type="domain" description="Response regulatory" evidence="2">
    <location>
        <begin position="9"/>
        <end position="120"/>
    </location>
</feature>
<evidence type="ECO:0000259" key="2">
    <source>
        <dbReference type="PROSITE" id="PS50110"/>
    </source>
</evidence>
<dbReference type="InterPro" id="IPR007492">
    <property type="entry name" value="LytTR_DNA-bd_dom"/>
</dbReference>
<dbReference type="PROSITE" id="PS50110">
    <property type="entry name" value="RESPONSE_REGULATORY"/>
    <property type="match status" value="1"/>
</dbReference>
<dbReference type="PANTHER" id="PTHR37299">
    <property type="entry name" value="TRANSCRIPTIONAL REGULATOR-RELATED"/>
    <property type="match status" value="1"/>
</dbReference>